<reference evidence="7" key="1">
    <citation type="submission" date="2020-10" db="EMBL/GenBank/DDBJ databases">
        <authorList>
            <person name="Gilroy R."/>
        </authorList>
    </citation>
    <scope>NUCLEOTIDE SEQUENCE</scope>
    <source>
        <strain evidence="7">11167</strain>
    </source>
</reference>
<protein>
    <submittedName>
        <fullName evidence="7">Heparinase II/III family protein</fullName>
    </submittedName>
</protein>
<comment type="subcellular location">
    <subcellularLocation>
        <location evidence="1">Periplasm</location>
    </subcellularLocation>
</comment>
<evidence type="ECO:0000256" key="2">
    <source>
        <dbReference type="ARBA" id="ARBA00022729"/>
    </source>
</evidence>
<dbReference type="InterPro" id="IPR012480">
    <property type="entry name" value="Hepar_II_III_C"/>
</dbReference>
<keyword evidence="3" id="KW-0574">Periplasm</keyword>
<feature type="domain" description="Heparinase II/III-like C-terminal" evidence="5">
    <location>
        <begin position="411"/>
        <end position="602"/>
    </location>
</feature>
<evidence type="ECO:0000256" key="3">
    <source>
        <dbReference type="ARBA" id="ARBA00022764"/>
    </source>
</evidence>
<dbReference type="AlphaFoldDB" id="A0A9D9E8V6"/>
<evidence type="ECO:0000313" key="7">
    <source>
        <dbReference type="EMBL" id="MBO8443314.1"/>
    </source>
</evidence>
<reference evidence="7" key="2">
    <citation type="journal article" date="2021" name="PeerJ">
        <title>Extensive microbial diversity within the chicken gut microbiome revealed by metagenomics and culture.</title>
        <authorList>
            <person name="Gilroy R."/>
            <person name="Ravi A."/>
            <person name="Getino M."/>
            <person name="Pursley I."/>
            <person name="Horton D.L."/>
            <person name="Alikhan N.F."/>
            <person name="Baker D."/>
            <person name="Gharbi K."/>
            <person name="Hall N."/>
            <person name="Watson M."/>
            <person name="Adriaenssens E.M."/>
            <person name="Foster-Nyarko E."/>
            <person name="Jarju S."/>
            <person name="Secka A."/>
            <person name="Antonio M."/>
            <person name="Oren A."/>
            <person name="Chaudhuri R.R."/>
            <person name="La Ragione R."/>
            <person name="Hildebrand F."/>
            <person name="Pallen M.J."/>
        </authorList>
    </citation>
    <scope>NUCLEOTIDE SEQUENCE</scope>
    <source>
        <strain evidence="7">11167</strain>
    </source>
</reference>
<dbReference type="GO" id="GO:0016829">
    <property type="term" value="F:lyase activity"/>
    <property type="evidence" value="ECO:0007669"/>
    <property type="project" value="UniProtKB-KW"/>
</dbReference>
<proteinExistence type="predicted"/>
<dbReference type="EMBL" id="JADIMU010000040">
    <property type="protein sequence ID" value="MBO8443314.1"/>
    <property type="molecule type" value="Genomic_DNA"/>
</dbReference>
<dbReference type="GO" id="GO:0042597">
    <property type="term" value="C:periplasmic space"/>
    <property type="evidence" value="ECO:0007669"/>
    <property type="project" value="UniProtKB-SubCell"/>
</dbReference>
<feature type="domain" description="Heparin-sulfate lyase N-terminal" evidence="6">
    <location>
        <begin position="15"/>
        <end position="365"/>
    </location>
</feature>
<dbReference type="PANTHER" id="PTHR39210:SF1">
    <property type="entry name" value="HEPARIN-SULFATE LYASE"/>
    <property type="match status" value="1"/>
</dbReference>
<dbReference type="Gene3D" id="2.70.98.70">
    <property type="match status" value="1"/>
</dbReference>
<dbReference type="InterPro" id="IPR031680">
    <property type="entry name" value="Hepar_II_III_N"/>
</dbReference>
<evidence type="ECO:0000256" key="4">
    <source>
        <dbReference type="ARBA" id="ARBA00023239"/>
    </source>
</evidence>
<accession>A0A9D9E8V6</accession>
<evidence type="ECO:0000259" key="6">
    <source>
        <dbReference type="Pfam" id="PF16889"/>
    </source>
</evidence>
<dbReference type="Pfam" id="PF16889">
    <property type="entry name" value="Hepar_II_III_N"/>
    <property type="match status" value="1"/>
</dbReference>
<dbReference type="InterPro" id="IPR008929">
    <property type="entry name" value="Chondroitin_lyas"/>
</dbReference>
<evidence type="ECO:0000259" key="5">
    <source>
        <dbReference type="Pfam" id="PF07940"/>
    </source>
</evidence>
<keyword evidence="4" id="KW-0456">Lyase</keyword>
<comment type="caution">
    <text evidence="7">The sequence shown here is derived from an EMBL/GenBank/DDBJ whole genome shotgun (WGS) entry which is preliminary data.</text>
</comment>
<keyword evidence="2" id="KW-0732">Signal</keyword>
<dbReference type="PANTHER" id="PTHR39210">
    <property type="entry name" value="HEPARIN-SULFATE LYASE"/>
    <property type="match status" value="1"/>
</dbReference>
<dbReference type="Proteomes" id="UP000823633">
    <property type="component" value="Unassembled WGS sequence"/>
</dbReference>
<dbReference type="Gene3D" id="1.50.10.100">
    <property type="entry name" value="Chondroitin AC/alginate lyase"/>
    <property type="match status" value="1"/>
</dbReference>
<dbReference type="SUPFAM" id="SSF48230">
    <property type="entry name" value="Chondroitin AC/alginate lyase"/>
    <property type="match status" value="1"/>
</dbReference>
<dbReference type="Pfam" id="PF07940">
    <property type="entry name" value="Hepar_II_III_C"/>
    <property type="match status" value="1"/>
</dbReference>
<evidence type="ECO:0000256" key="1">
    <source>
        <dbReference type="ARBA" id="ARBA00004418"/>
    </source>
</evidence>
<name>A0A9D9E8V6_9SPIR</name>
<sequence>MIIPTFERDVTDDDVFQAFDLSWPGLEKVEAAYGKGDLDLAKKELVDYMLLRKSPKYYYDYRALPLRPMDIDQTPYFFQAALGLNGSLKEFCLYGADRMLENTYVLPGRGRGEVYLGKDMEDMIHFDFIKDQGKKHRHSLDMFVRGQHFEYMAVAYHETGDLKYVRKFEQVLQKFFETYPLQIVDTSPSANRFQFDEDRDVMSVGWLTLVYISLFYTRLAYEIPYTLAFEIIKRIWFMGIQFKRFETDSYRAYNHHLWERGLVPFILAVMLPEIPQFAAMKERGAAIVERHTLEDFNKAGGYSEHSIAYWSGAALGEMTTRGIILARLNGEKLLDEEALERIRTSFRLLATLASPGERYPSIGDNRGPMIDPILGLGVLSLDEEWCRNLLAKRQGKEYSHDSLPPLYYANDESGFTVLRNGYERDSDQIIMSTKCDCGYTGHNHMDMLSLCVTLSGQELIGEPYTGKLYHNIRMGSGQRGYMYNMGSHNTVLCYGNPIQPDRMYANKWGVYRPDSPIVAFSQSGQGAYVKAYHKAYTFCRHTRELAYAKDKAILVRDSIERGNRMKESHIQRWHLMDGCSVVDKGKNYIIIENGGVRALMLWQGADSLKVWKNPVLYPEIFPDEDSVFPIIDASFACPEEKTADNATAYISLAIINVTGLDVVQDKLEAAGRRLEEAMSSSCWSTVDEPDDSLPMVGIAASLYDVLRG</sequence>
<evidence type="ECO:0000313" key="8">
    <source>
        <dbReference type="Proteomes" id="UP000823633"/>
    </source>
</evidence>
<gene>
    <name evidence="7" type="ORF">IAC42_06095</name>
</gene>
<organism evidence="7 8">
    <name type="scientific">Candidatus Aphodenecus pullistercoris</name>
    <dbReference type="NCBI Taxonomy" id="2840669"/>
    <lineage>
        <taxon>Bacteria</taxon>
        <taxon>Pseudomonadati</taxon>
        <taxon>Spirochaetota</taxon>
        <taxon>Spirochaetia</taxon>
        <taxon>Spirochaetales</taxon>
        <taxon>Candidatus Aphodenecus</taxon>
    </lineage>
</organism>